<dbReference type="Proteomes" id="UP000515856">
    <property type="component" value="Chromosome"/>
</dbReference>
<dbReference type="EMBL" id="CP060636">
    <property type="protein sequence ID" value="QNM12482.1"/>
    <property type="molecule type" value="Genomic_DNA"/>
</dbReference>
<dbReference type="KEGG" id="ehn:H9Q80_00565"/>
<evidence type="ECO:0000313" key="3">
    <source>
        <dbReference type="EMBL" id="QNM12482.1"/>
    </source>
</evidence>
<sequence>MKQIYITNIKIDSVRHLKDINIPLFGEKRKNLIITGKNGSGKTSVLEALSIYLKSVADDRSFNDYEDSLVFYKNRLEELKQQNNIQEINQCEAQIQFYEDKIQETRKGLKISFNVETADMYRAFQNGNMILAYYSADRVFKTEEVKNVEKVNFNEKYSINEKPSTKFVKYLVDLKVTQALALTGNKKEKADQIDEWFQSLEKLLKSIFGDESIKLIFDEEQFQFYISMQNREKFDFNTLSSGYAAILDIVVDIIMRMEKYTNRKFEYRMPGIVLIDEIETHLHLELQKNILQLLTSFFPNIQFIVTTHSPFVINSINNAVIYDLENHTLIPNGLNDIPYEGIIESYFNVNLLSKDLEEKFNRYKELVKKEQLEDEDFSEIARLQMFLEKIPDYLALDITTEYQALKLEFERRTDLQ</sequence>
<dbReference type="InterPro" id="IPR051396">
    <property type="entry name" value="Bact_Antivir_Def_Nuclease"/>
</dbReference>
<protein>
    <submittedName>
        <fullName evidence="3">AAA family ATPase</fullName>
    </submittedName>
</protein>
<accession>A0A7G9GNV0</accession>
<dbReference type="SMART" id="SM00382">
    <property type="entry name" value="AAA"/>
    <property type="match status" value="1"/>
</dbReference>
<dbReference type="InterPro" id="IPR027417">
    <property type="entry name" value="P-loop_NTPase"/>
</dbReference>
<dbReference type="Gene3D" id="3.40.50.300">
    <property type="entry name" value="P-loop containing nucleotide triphosphate hydrolases"/>
    <property type="match status" value="1"/>
</dbReference>
<dbReference type="SUPFAM" id="SSF52540">
    <property type="entry name" value="P-loop containing nucleoside triphosphate hydrolases"/>
    <property type="match status" value="1"/>
</dbReference>
<dbReference type="PANTHER" id="PTHR43581">
    <property type="entry name" value="ATP/GTP PHOSPHATASE"/>
    <property type="match status" value="1"/>
</dbReference>
<dbReference type="AlphaFoldDB" id="A0A7G9GNV0"/>
<name>A0A7G9GNV0_9FIRM</name>
<keyword evidence="1" id="KW-0175">Coiled coil</keyword>
<feature type="coiled-coil region" evidence="1">
    <location>
        <begin position="62"/>
        <end position="108"/>
    </location>
</feature>
<keyword evidence="4" id="KW-1185">Reference proteome</keyword>
<feature type="domain" description="AAA+ ATPase" evidence="2">
    <location>
        <begin position="28"/>
        <end position="334"/>
    </location>
</feature>
<dbReference type="PANTHER" id="PTHR43581:SF4">
    <property type="entry name" value="ATP_GTP PHOSPHATASE"/>
    <property type="match status" value="1"/>
</dbReference>
<dbReference type="Pfam" id="PF13304">
    <property type="entry name" value="AAA_21"/>
    <property type="match status" value="1"/>
</dbReference>
<dbReference type="GO" id="GO:0005524">
    <property type="term" value="F:ATP binding"/>
    <property type="evidence" value="ECO:0007669"/>
    <property type="project" value="InterPro"/>
</dbReference>
<organism evidence="3 4">
    <name type="scientific">[Eubacterium] hominis</name>
    <dbReference type="NCBI Taxonomy" id="2764325"/>
    <lineage>
        <taxon>Bacteria</taxon>
        <taxon>Bacillati</taxon>
        <taxon>Bacillota</taxon>
        <taxon>Erysipelotrichia</taxon>
        <taxon>Erysipelotrichales</taxon>
        <taxon>Erysipelotrichaceae</taxon>
        <taxon>Amedibacillus</taxon>
    </lineage>
</organism>
<evidence type="ECO:0000259" key="2">
    <source>
        <dbReference type="SMART" id="SM00382"/>
    </source>
</evidence>
<gene>
    <name evidence="3" type="ORF">H9Q80_00565</name>
</gene>
<dbReference type="GO" id="GO:0016887">
    <property type="term" value="F:ATP hydrolysis activity"/>
    <property type="evidence" value="ECO:0007669"/>
    <property type="project" value="InterPro"/>
</dbReference>
<dbReference type="InterPro" id="IPR003593">
    <property type="entry name" value="AAA+_ATPase"/>
</dbReference>
<proteinExistence type="predicted"/>
<evidence type="ECO:0000256" key="1">
    <source>
        <dbReference type="SAM" id="Coils"/>
    </source>
</evidence>
<reference evidence="3 4" key="1">
    <citation type="submission" date="2020-08" db="EMBL/GenBank/DDBJ databases">
        <authorList>
            <person name="Liu C."/>
            <person name="Sun Q."/>
        </authorList>
    </citation>
    <scope>NUCLEOTIDE SEQUENCE [LARGE SCALE GENOMIC DNA]</scope>
    <source>
        <strain evidence="3 4">NSJ-61</strain>
    </source>
</reference>
<dbReference type="InterPro" id="IPR003959">
    <property type="entry name" value="ATPase_AAA_core"/>
</dbReference>
<evidence type="ECO:0000313" key="4">
    <source>
        <dbReference type="Proteomes" id="UP000515856"/>
    </source>
</evidence>
<dbReference type="RefSeq" id="WP_117536263.1">
    <property type="nucleotide sequence ID" value="NZ_CP060636.1"/>
</dbReference>